<evidence type="ECO:0000256" key="6">
    <source>
        <dbReference type="SAM" id="MobiDB-lite"/>
    </source>
</evidence>
<dbReference type="GO" id="GO:0160148">
    <property type="term" value="F:tRNA pseudouridine(55) synthase activity"/>
    <property type="evidence" value="ECO:0007669"/>
    <property type="project" value="UniProtKB-EC"/>
</dbReference>
<dbReference type="HAMAP" id="MF_01080">
    <property type="entry name" value="TruB_bact"/>
    <property type="match status" value="1"/>
</dbReference>
<proteinExistence type="inferred from homology"/>
<evidence type="ECO:0000256" key="2">
    <source>
        <dbReference type="ARBA" id="ARBA00008999"/>
    </source>
</evidence>
<protein>
    <recommendedName>
        <fullName evidence="3">tRNA pseudouridine(55) synthase</fullName>
        <ecNumber evidence="3">5.4.99.25</ecNumber>
    </recommendedName>
</protein>
<dbReference type="GO" id="GO:0006400">
    <property type="term" value="P:tRNA modification"/>
    <property type="evidence" value="ECO:0007669"/>
    <property type="project" value="TreeGrafter"/>
</dbReference>
<reference evidence="8" key="2">
    <citation type="submission" date="2020-05" db="EMBL/GenBank/DDBJ databases">
        <authorList>
            <person name="Kim H.-S."/>
            <person name="Proctor R.H."/>
            <person name="Brown D.W."/>
        </authorList>
    </citation>
    <scope>NUCLEOTIDE SEQUENCE</scope>
    <source>
        <strain evidence="8">NRRL 22465</strain>
    </source>
</reference>
<comment type="catalytic activity">
    <reaction evidence="1">
        <text>a uridine in mRNA = a pseudouridine in mRNA</text>
        <dbReference type="Rhea" id="RHEA:56644"/>
        <dbReference type="Rhea" id="RHEA-COMP:14658"/>
        <dbReference type="Rhea" id="RHEA-COMP:14659"/>
        <dbReference type="ChEBI" id="CHEBI:65314"/>
        <dbReference type="ChEBI" id="CHEBI:65315"/>
    </reaction>
</comment>
<accession>A0A8H4XMM9</accession>
<dbReference type="InterPro" id="IPR020103">
    <property type="entry name" value="PsdUridine_synth_cat_dom_sf"/>
</dbReference>
<organism evidence="8 9">
    <name type="scientific">Fusarium zealandicum</name>
    <dbReference type="NCBI Taxonomy" id="1053134"/>
    <lineage>
        <taxon>Eukaryota</taxon>
        <taxon>Fungi</taxon>
        <taxon>Dikarya</taxon>
        <taxon>Ascomycota</taxon>
        <taxon>Pezizomycotina</taxon>
        <taxon>Sordariomycetes</taxon>
        <taxon>Hypocreomycetidae</taxon>
        <taxon>Hypocreales</taxon>
        <taxon>Nectriaceae</taxon>
        <taxon>Fusarium</taxon>
        <taxon>Fusarium staphyleae species complex</taxon>
    </lineage>
</organism>
<dbReference type="EC" id="5.4.99.25" evidence="3"/>
<dbReference type="AlphaFoldDB" id="A0A8H4XMM9"/>
<keyword evidence="5" id="KW-0413">Isomerase</keyword>
<feature type="region of interest" description="Disordered" evidence="6">
    <location>
        <begin position="404"/>
        <end position="519"/>
    </location>
</feature>
<feature type="compositionally biased region" description="Low complexity" evidence="6">
    <location>
        <begin position="416"/>
        <end position="427"/>
    </location>
</feature>
<evidence type="ECO:0000313" key="9">
    <source>
        <dbReference type="Proteomes" id="UP000635477"/>
    </source>
</evidence>
<feature type="compositionally biased region" description="Basic and acidic residues" evidence="6">
    <location>
        <begin position="489"/>
        <end position="513"/>
    </location>
</feature>
<feature type="compositionally biased region" description="Basic and acidic residues" evidence="6">
    <location>
        <begin position="453"/>
        <end position="466"/>
    </location>
</feature>
<keyword evidence="9" id="KW-1185">Reference proteome</keyword>
<dbReference type="GO" id="GO:0003723">
    <property type="term" value="F:RNA binding"/>
    <property type="evidence" value="ECO:0007669"/>
    <property type="project" value="InterPro"/>
</dbReference>
<dbReference type="GO" id="GO:1990481">
    <property type="term" value="P:mRNA pseudouridine synthesis"/>
    <property type="evidence" value="ECO:0007669"/>
    <property type="project" value="TreeGrafter"/>
</dbReference>
<dbReference type="Proteomes" id="UP000635477">
    <property type="component" value="Unassembled WGS sequence"/>
</dbReference>
<evidence type="ECO:0000259" key="7">
    <source>
        <dbReference type="Pfam" id="PF01509"/>
    </source>
</evidence>
<dbReference type="InterPro" id="IPR002501">
    <property type="entry name" value="PsdUridine_synth_N"/>
</dbReference>
<reference evidence="8" key="1">
    <citation type="journal article" date="2020" name="BMC Genomics">
        <title>Correction to: Identification and distribution of gene clusters required for synthesis of sphingolipid metabolism inhibitors in diverse species of the filamentous fungus Fusarium.</title>
        <authorList>
            <person name="Kim H.S."/>
            <person name="Lohmar J.M."/>
            <person name="Busman M."/>
            <person name="Brown D.W."/>
            <person name="Naumann T.A."/>
            <person name="Divon H.H."/>
            <person name="Lysoe E."/>
            <person name="Uhlig S."/>
            <person name="Proctor R.H."/>
        </authorList>
    </citation>
    <scope>NUCLEOTIDE SEQUENCE</scope>
    <source>
        <strain evidence="8">NRRL 22465</strain>
    </source>
</reference>
<dbReference type="Pfam" id="PF01509">
    <property type="entry name" value="TruB_N"/>
    <property type="match status" value="1"/>
</dbReference>
<feature type="region of interest" description="Disordered" evidence="6">
    <location>
        <begin position="270"/>
        <end position="333"/>
    </location>
</feature>
<evidence type="ECO:0000256" key="1">
    <source>
        <dbReference type="ARBA" id="ARBA00001166"/>
    </source>
</evidence>
<evidence type="ECO:0000313" key="8">
    <source>
        <dbReference type="EMBL" id="KAF4980854.1"/>
    </source>
</evidence>
<keyword evidence="4" id="KW-0819">tRNA processing</keyword>
<gene>
    <name evidence="8" type="ORF">FZEAL_3228</name>
</gene>
<feature type="domain" description="Pseudouridine synthase II N-terminal" evidence="7">
    <location>
        <begin position="79"/>
        <end position="212"/>
    </location>
</feature>
<dbReference type="InterPro" id="IPR014780">
    <property type="entry name" value="tRNA_psdUridine_synth_TruB"/>
</dbReference>
<dbReference type="PANTHER" id="PTHR13767">
    <property type="entry name" value="TRNA-PSEUDOURIDINE SYNTHASE"/>
    <property type="match status" value="1"/>
</dbReference>
<dbReference type="PANTHER" id="PTHR13767:SF2">
    <property type="entry name" value="PSEUDOURIDYLATE SYNTHASE TRUB1"/>
    <property type="match status" value="1"/>
</dbReference>
<comment type="similarity">
    <text evidence="2">Belongs to the pseudouridine synthase TruB family.</text>
</comment>
<dbReference type="CDD" id="cd02867">
    <property type="entry name" value="PseudoU_synth_TruB_4"/>
    <property type="match status" value="1"/>
</dbReference>
<name>A0A8H4XMM9_9HYPO</name>
<feature type="compositionally biased region" description="Basic and acidic residues" evidence="6">
    <location>
        <begin position="270"/>
        <end position="293"/>
    </location>
</feature>
<evidence type="ECO:0000256" key="5">
    <source>
        <dbReference type="ARBA" id="ARBA00023235"/>
    </source>
</evidence>
<dbReference type="EMBL" id="JABEYC010000201">
    <property type="protein sequence ID" value="KAF4980854.1"/>
    <property type="molecule type" value="Genomic_DNA"/>
</dbReference>
<dbReference type="GO" id="GO:0005634">
    <property type="term" value="C:nucleus"/>
    <property type="evidence" value="ECO:0007669"/>
    <property type="project" value="TreeGrafter"/>
</dbReference>
<dbReference type="OrthoDB" id="9995526at2759"/>
<evidence type="ECO:0000256" key="3">
    <source>
        <dbReference type="ARBA" id="ARBA00012787"/>
    </source>
</evidence>
<dbReference type="Gene3D" id="3.30.2350.10">
    <property type="entry name" value="Pseudouridine synthase"/>
    <property type="match status" value="1"/>
</dbReference>
<dbReference type="SUPFAM" id="SSF55120">
    <property type="entry name" value="Pseudouridine synthase"/>
    <property type="match status" value="1"/>
</dbReference>
<comment type="caution">
    <text evidence="8">The sequence shown here is derived from an EMBL/GenBank/DDBJ whole genome shotgun (WGS) entry which is preliminary data.</text>
</comment>
<sequence>MATDLVREGVFDLEPSVNHDRVTPAINKPCGHSSAQVIRECQKVFNPSNFFKPLLDSEIAKRTNEGGKQAGRRKLLRKASQVKIGHGGTLDPLATGVLILGVGSATKLLPQFLECTKTYETIILFGASTDTYDRVGRILSKRPYDHITREKVEKEIASMKGPQIQIPPLYSALKMNGKPLYEYAREGRPIPREIEGRKVEIKDIEMLEWYKPGKHDHRWPIEEAEAAERNLAEQVWRVKKQQETNKKLSPEEKEQEDEAIAAHESFKRKFEQRQDELIKDAPPKRSRHSKEPRLMSGALGQLPEPVYSNKGSNLVPDTPDKDTPPPWSDEGPPAVRVRLTVTSGFYIRSFCHDLGARLDSAALMSELCRSRQSDFVVGGTNCLEFSDLAKGEEVWGPQVSDMLDRWNSEHKGNGSGSQASSSGALSEKSQKKKNQEHKSTDSGADFPKQKQPKSRDGSPDKNTTKAEKRRQSKSPDGSNSPPRKVAALESKDDSKPVKDLRPSSQGRSDDEKSWNGIED</sequence>
<evidence type="ECO:0000256" key="4">
    <source>
        <dbReference type="ARBA" id="ARBA00022694"/>
    </source>
</evidence>